<feature type="transmembrane region" description="Helical" evidence="2">
    <location>
        <begin position="301"/>
        <end position="321"/>
    </location>
</feature>
<evidence type="ECO:0000259" key="3">
    <source>
        <dbReference type="Pfam" id="PF08378"/>
    </source>
</evidence>
<organism evidence="4 5">
    <name type="scientific">Cryobacterium glucosi</name>
    <dbReference type="NCBI Taxonomy" id="1259175"/>
    <lineage>
        <taxon>Bacteria</taxon>
        <taxon>Bacillati</taxon>
        <taxon>Actinomycetota</taxon>
        <taxon>Actinomycetes</taxon>
        <taxon>Micrococcales</taxon>
        <taxon>Microbacteriaceae</taxon>
        <taxon>Cryobacterium</taxon>
    </lineage>
</organism>
<dbReference type="EMBL" id="SOFS01000019">
    <property type="protein sequence ID" value="TFC20372.1"/>
    <property type="molecule type" value="Genomic_DNA"/>
</dbReference>
<dbReference type="InterPro" id="IPR011528">
    <property type="entry name" value="NERD"/>
</dbReference>
<proteinExistence type="predicted"/>
<accession>A0ABY2ILS9</accession>
<evidence type="ECO:0000313" key="4">
    <source>
        <dbReference type="EMBL" id="TFC20372.1"/>
    </source>
</evidence>
<protein>
    <submittedName>
        <fullName evidence="4">NERD domain-containing protein</fullName>
    </submittedName>
</protein>
<dbReference type="Proteomes" id="UP000297604">
    <property type="component" value="Unassembled WGS sequence"/>
</dbReference>
<keyword evidence="5" id="KW-1185">Reference proteome</keyword>
<feature type="transmembrane region" description="Helical" evidence="2">
    <location>
        <begin position="341"/>
        <end position="368"/>
    </location>
</feature>
<evidence type="ECO:0000313" key="5">
    <source>
        <dbReference type="Proteomes" id="UP000297604"/>
    </source>
</evidence>
<feature type="region of interest" description="Disordered" evidence="1">
    <location>
        <begin position="253"/>
        <end position="295"/>
    </location>
</feature>
<keyword evidence="2" id="KW-1133">Transmembrane helix</keyword>
<reference evidence="4 5" key="1">
    <citation type="submission" date="2019-03" db="EMBL/GenBank/DDBJ databases">
        <title>Genomics of glacier-inhabiting Cryobacterium strains.</title>
        <authorList>
            <person name="Liu Q."/>
            <person name="Xin Y.-H."/>
        </authorList>
    </citation>
    <scope>NUCLEOTIDE SEQUENCE [LARGE SCALE GENOMIC DNA]</scope>
    <source>
        <strain evidence="4 5">MDB1-5</strain>
    </source>
</reference>
<dbReference type="RefSeq" id="WP_134561589.1">
    <property type="nucleotide sequence ID" value="NZ_SOFS01000019.1"/>
</dbReference>
<name>A0ABY2ILS9_9MICO</name>
<keyword evidence="2" id="KW-0472">Membrane</keyword>
<evidence type="ECO:0000256" key="1">
    <source>
        <dbReference type="SAM" id="MobiDB-lite"/>
    </source>
</evidence>
<comment type="caution">
    <text evidence="4">The sequence shown here is derived from an EMBL/GenBank/DDBJ whole genome shotgun (WGS) entry which is preliminary data.</text>
</comment>
<dbReference type="Pfam" id="PF08378">
    <property type="entry name" value="NERD"/>
    <property type="match status" value="1"/>
</dbReference>
<gene>
    <name evidence="4" type="ORF">E3O46_09100</name>
</gene>
<sequence>MSDDVGGRVDFAGIQALSSRGAGYSVAAKCLQVQADAEALDPSLRSSDGVTLHADARSWYVGALGEIEVGLLLAALGPKWFVRHAVPIGAGTKDVDHLVIGSGGVFAINTKHHAGASIWVGDFVLRVNNVNTRHLKQAQSDAMDVGRRLTTKVGFPVPVISVLAILGARSINDNRAPAAGAVSVVDAKNLVSWLVARPQQLSDSELALIEFAAEEPETWHVDPRAADTLRVMPRFERLVLQVGTLNVAAQVPSQAKTAATRTTTRPTTGAPNRALNRTPARSRATPSRSPARRKRRERVTLGDLVKLWLACGLIIAAMSVIEGVANQPCTSPAGCVLPSLLVAFAPLLNLGVVAALGAALVGTVLWVIRRLTQ</sequence>
<feature type="domain" description="NERD" evidence="3">
    <location>
        <begin position="62"/>
        <end position="164"/>
    </location>
</feature>
<keyword evidence="2" id="KW-0812">Transmembrane</keyword>
<feature type="compositionally biased region" description="Low complexity" evidence="1">
    <location>
        <begin position="255"/>
        <end position="289"/>
    </location>
</feature>
<evidence type="ECO:0000256" key="2">
    <source>
        <dbReference type="SAM" id="Phobius"/>
    </source>
</evidence>